<dbReference type="RefSeq" id="WP_344294112.1">
    <property type="nucleotide sequence ID" value="NZ_BAAAPF010000325.1"/>
</dbReference>
<name>A0ABN1ZQ51_9ACTN</name>
<comment type="caution">
    <text evidence="2">The sequence shown here is derived from an EMBL/GenBank/DDBJ whole genome shotgun (WGS) entry which is preliminary data.</text>
</comment>
<keyword evidence="3" id="KW-1185">Reference proteome</keyword>
<dbReference type="PANTHER" id="PTHR36151">
    <property type="entry name" value="BLR2777 PROTEIN"/>
    <property type="match status" value="1"/>
</dbReference>
<dbReference type="EMBL" id="BAAAPF010000325">
    <property type="protein sequence ID" value="GAA1502025.1"/>
    <property type="molecule type" value="Genomic_DNA"/>
</dbReference>
<dbReference type="InterPro" id="IPR018713">
    <property type="entry name" value="MPAB/Lcp_cat_dom"/>
</dbReference>
<dbReference type="Pfam" id="PF09995">
    <property type="entry name" value="MPAB_Lcp_cat"/>
    <property type="match status" value="1"/>
</dbReference>
<dbReference type="Proteomes" id="UP001500443">
    <property type="component" value="Unassembled WGS sequence"/>
</dbReference>
<organism evidence="2 3">
    <name type="scientific">Streptomyces synnematoformans</name>
    <dbReference type="NCBI Taxonomy" id="415721"/>
    <lineage>
        <taxon>Bacteria</taxon>
        <taxon>Bacillati</taxon>
        <taxon>Actinomycetota</taxon>
        <taxon>Actinomycetes</taxon>
        <taxon>Kitasatosporales</taxon>
        <taxon>Streptomycetaceae</taxon>
        <taxon>Streptomyces</taxon>
    </lineage>
</organism>
<protein>
    <submittedName>
        <fullName evidence="2">Oxygenase MpaB family protein</fullName>
    </submittedName>
</protein>
<gene>
    <name evidence="2" type="ORF">GCM10009802_59020</name>
</gene>
<accession>A0ABN1ZQ51</accession>
<feature type="domain" description="ER-bound oxygenase mpaB/mpaB'/Rubber oxygenase catalytic" evidence="1">
    <location>
        <begin position="23"/>
        <end position="255"/>
    </location>
</feature>
<evidence type="ECO:0000313" key="2">
    <source>
        <dbReference type="EMBL" id="GAA1502025.1"/>
    </source>
</evidence>
<evidence type="ECO:0000313" key="3">
    <source>
        <dbReference type="Proteomes" id="UP001500443"/>
    </source>
</evidence>
<dbReference type="PANTHER" id="PTHR36151:SF3">
    <property type="entry name" value="ER-BOUND OXYGENASE MPAB_MPAB'_RUBBER OXYGENASE CATALYTIC DOMAIN-CONTAINING PROTEIN"/>
    <property type="match status" value="1"/>
</dbReference>
<evidence type="ECO:0000259" key="1">
    <source>
        <dbReference type="Pfam" id="PF09995"/>
    </source>
</evidence>
<sequence length="307" mass="32923">MAVPEGPAGEPDPGLFGPASVTWQLHSDPVMWIAGVRALYLQALHPRAVRGVMQNSDFRTDAWGRLLRTAAFVGTVTYGATPAAERAGARVRGIHRRLRAVDPATGDSYRVDEPALLLWVHCAEIDSYLHVARRSGLTLSDAHADAYVREQRTAARLVGLDPDAVPGDTAALAAYFARVAPELAATPDSADVDAFLQRPPVGPFLVPARNLLWSRIAGLAYGTLPQAAHRLYGRPAPPAPVVDRRLRATANILRAVPDGVRWRLPPQNILRAMERLGPASRPSPSKLARAAAILDESGDKATGNGYG</sequence>
<reference evidence="2 3" key="1">
    <citation type="journal article" date="2019" name="Int. J. Syst. Evol. Microbiol.">
        <title>The Global Catalogue of Microorganisms (GCM) 10K type strain sequencing project: providing services to taxonomists for standard genome sequencing and annotation.</title>
        <authorList>
            <consortium name="The Broad Institute Genomics Platform"/>
            <consortium name="The Broad Institute Genome Sequencing Center for Infectious Disease"/>
            <person name="Wu L."/>
            <person name="Ma J."/>
        </authorList>
    </citation>
    <scope>NUCLEOTIDE SEQUENCE [LARGE SCALE GENOMIC DNA]</scope>
    <source>
        <strain evidence="2 3">JCM 15481</strain>
    </source>
</reference>
<proteinExistence type="predicted"/>